<gene>
    <name evidence="1" type="ORF">ANME2D_02235</name>
</gene>
<organism evidence="1 2">
    <name type="scientific">Candidatus Methanoperedens nitratireducens</name>
    <dbReference type="NCBI Taxonomy" id="1392998"/>
    <lineage>
        <taxon>Archaea</taxon>
        <taxon>Methanobacteriati</taxon>
        <taxon>Methanobacteriota</taxon>
        <taxon>Stenosarchaea group</taxon>
        <taxon>Methanomicrobia</taxon>
        <taxon>Methanosarcinales</taxon>
        <taxon>ANME-2 cluster</taxon>
        <taxon>Candidatus Methanoperedentaceae</taxon>
        <taxon>Candidatus Methanoperedens</taxon>
    </lineage>
</organism>
<comment type="caution">
    <text evidence="1">The sequence shown here is derived from an EMBL/GenBank/DDBJ whole genome shotgun (WGS) entry which is preliminary data.</text>
</comment>
<dbReference type="RefSeq" id="WP_048091486.1">
    <property type="nucleotide sequence ID" value="NZ_JMIY01000005.1"/>
</dbReference>
<dbReference type="Gene3D" id="3.40.50.150">
    <property type="entry name" value="Vaccinia Virus protein VP39"/>
    <property type="match status" value="1"/>
</dbReference>
<dbReference type="AlphaFoldDB" id="A0A062V6W6"/>
<proteinExistence type="predicted"/>
<keyword evidence="2" id="KW-1185">Reference proteome</keyword>
<dbReference type="SUPFAM" id="SSF53335">
    <property type="entry name" value="S-adenosyl-L-methionine-dependent methyltransferases"/>
    <property type="match status" value="1"/>
</dbReference>
<reference evidence="1 2" key="1">
    <citation type="journal article" date="2013" name="Nature">
        <title>Anaerobic oxidation of methane coupled to nitrate reduction in a novel archaeal lineage.</title>
        <authorList>
            <person name="Haroon M.F."/>
            <person name="Hu S."/>
            <person name="Shi Y."/>
            <person name="Imelfort M."/>
            <person name="Keller J."/>
            <person name="Hugenholtz P."/>
            <person name="Yuan Z."/>
            <person name="Tyson G.W."/>
        </authorList>
    </citation>
    <scope>NUCLEOTIDE SEQUENCE [LARGE SCALE GENOMIC DNA]</scope>
    <source>
        <strain evidence="1 2">ANME-2d</strain>
    </source>
</reference>
<sequence length="86" mass="9232">MDSISKFNGIDYANTFAKKISVMHELVKDVLSGHLNKGDVIIDIGGGPGIGAKIIEDLGIEATVINIEPSTTIYDIPQLLSVKKYS</sequence>
<dbReference type="EMBL" id="JMIY01000005">
    <property type="protein sequence ID" value="KCZ71504.1"/>
    <property type="molecule type" value="Genomic_DNA"/>
</dbReference>
<evidence type="ECO:0000313" key="2">
    <source>
        <dbReference type="Proteomes" id="UP000027153"/>
    </source>
</evidence>
<accession>A0A062V6W6</accession>
<dbReference type="InterPro" id="IPR029063">
    <property type="entry name" value="SAM-dependent_MTases_sf"/>
</dbReference>
<evidence type="ECO:0000313" key="1">
    <source>
        <dbReference type="EMBL" id="KCZ71504.1"/>
    </source>
</evidence>
<dbReference type="Proteomes" id="UP000027153">
    <property type="component" value="Unassembled WGS sequence"/>
</dbReference>
<name>A0A062V6W6_9EURY</name>
<protein>
    <submittedName>
        <fullName evidence="1">Uncharacterized protein</fullName>
    </submittedName>
</protein>